<dbReference type="Proteomes" id="UP001302367">
    <property type="component" value="Chromosome 5"/>
</dbReference>
<gene>
    <name evidence="2" type="ORF">RHO25_007532</name>
</gene>
<accession>A0ABZ0NTN9</accession>
<name>A0ABZ0NTN9_CERBT</name>
<dbReference type="RefSeq" id="XP_065459026.1">
    <property type="nucleotide sequence ID" value="XM_065602954.1"/>
</dbReference>
<evidence type="ECO:0000313" key="3">
    <source>
        <dbReference type="Proteomes" id="UP001302367"/>
    </source>
</evidence>
<dbReference type="EMBL" id="CP134188">
    <property type="protein sequence ID" value="WPB02896.1"/>
    <property type="molecule type" value="Genomic_DNA"/>
</dbReference>
<evidence type="ECO:0000256" key="1">
    <source>
        <dbReference type="SAM" id="SignalP"/>
    </source>
</evidence>
<sequence>MQYLTSLLTVLGLATVALCADVEIDARFYTNDNTDDGCDNYATGCTDLAENSCCGVSQSGTRLYDSGDFYNTASGMGVMIQGKFFSRQNINDCGVVVCNNIDAGTCCNEQLSTLSGASYSRPSKKRDDGDVPQNTTCVAPDSHMWVESDKSYYIKIQNEHKHAAIMAMRELGDFANLGLFMKANADQIKPEGLNDGPTFGGRFRRV</sequence>
<dbReference type="GeneID" id="90644391"/>
<proteinExistence type="predicted"/>
<keyword evidence="1" id="KW-0732">Signal</keyword>
<protein>
    <recommendedName>
        <fullName evidence="4">Hydrophobin</fullName>
    </recommendedName>
</protein>
<evidence type="ECO:0000313" key="2">
    <source>
        <dbReference type="EMBL" id="WPB02896.1"/>
    </source>
</evidence>
<keyword evidence="3" id="KW-1185">Reference proteome</keyword>
<feature type="chain" id="PRO_5046252187" description="Hydrophobin" evidence="1">
    <location>
        <begin position="20"/>
        <end position="206"/>
    </location>
</feature>
<reference evidence="2 3" key="1">
    <citation type="submission" date="2023-09" db="EMBL/GenBank/DDBJ databases">
        <title>Complete-Gapless Cercospora beticola genome.</title>
        <authorList>
            <person name="Wyatt N.A."/>
            <person name="Spanner R.E."/>
            <person name="Bolton M.D."/>
        </authorList>
    </citation>
    <scope>NUCLEOTIDE SEQUENCE [LARGE SCALE GENOMIC DNA]</scope>
    <source>
        <strain evidence="2">Cb09-40</strain>
    </source>
</reference>
<organism evidence="2 3">
    <name type="scientific">Cercospora beticola</name>
    <name type="common">Sugarbeet leaf spot fungus</name>
    <dbReference type="NCBI Taxonomy" id="122368"/>
    <lineage>
        <taxon>Eukaryota</taxon>
        <taxon>Fungi</taxon>
        <taxon>Dikarya</taxon>
        <taxon>Ascomycota</taxon>
        <taxon>Pezizomycotina</taxon>
        <taxon>Dothideomycetes</taxon>
        <taxon>Dothideomycetidae</taxon>
        <taxon>Mycosphaerellales</taxon>
        <taxon>Mycosphaerellaceae</taxon>
        <taxon>Cercospora</taxon>
    </lineage>
</organism>
<evidence type="ECO:0008006" key="4">
    <source>
        <dbReference type="Google" id="ProtNLM"/>
    </source>
</evidence>
<feature type="signal peptide" evidence="1">
    <location>
        <begin position="1"/>
        <end position="19"/>
    </location>
</feature>